<feature type="compositionally biased region" description="Basic and acidic residues" evidence="1">
    <location>
        <begin position="1"/>
        <end position="16"/>
    </location>
</feature>
<accession>A0AAD7NJT7</accession>
<gene>
    <name evidence="2" type="ORF">B0H16DRAFT_1455092</name>
</gene>
<dbReference type="AlphaFoldDB" id="A0AAD7NJT7"/>
<proteinExistence type="predicted"/>
<evidence type="ECO:0000313" key="2">
    <source>
        <dbReference type="EMBL" id="KAJ7763840.1"/>
    </source>
</evidence>
<reference evidence="2" key="1">
    <citation type="submission" date="2023-03" db="EMBL/GenBank/DDBJ databases">
        <title>Massive genome expansion in bonnet fungi (Mycena s.s.) driven by repeated elements and novel gene families across ecological guilds.</title>
        <authorList>
            <consortium name="Lawrence Berkeley National Laboratory"/>
            <person name="Harder C.B."/>
            <person name="Miyauchi S."/>
            <person name="Viragh M."/>
            <person name="Kuo A."/>
            <person name="Thoen E."/>
            <person name="Andreopoulos B."/>
            <person name="Lu D."/>
            <person name="Skrede I."/>
            <person name="Drula E."/>
            <person name="Henrissat B."/>
            <person name="Morin E."/>
            <person name="Kohler A."/>
            <person name="Barry K."/>
            <person name="LaButti K."/>
            <person name="Morin E."/>
            <person name="Salamov A."/>
            <person name="Lipzen A."/>
            <person name="Mereny Z."/>
            <person name="Hegedus B."/>
            <person name="Baldrian P."/>
            <person name="Stursova M."/>
            <person name="Weitz H."/>
            <person name="Taylor A."/>
            <person name="Grigoriev I.V."/>
            <person name="Nagy L.G."/>
            <person name="Martin F."/>
            <person name="Kauserud H."/>
        </authorList>
    </citation>
    <scope>NUCLEOTIDE SEQUENCE</scope>
    <source>
        <strain evidence="2">CBHHK182m</strain>
    </source>
</reference>
<sequence>MRLNERNSGRGAEQNRARGPSQAESANVSWDGSEGLQGLTRREGVRRHIFSHLVVLARFAGPTQKPEIAPEAFCARTTQGDPHQGPGGRERPDSRNSEQNSFSIQLSLKRRRRCAEGKSRGKPGDVEGGSENKRGSLMSTGVNTTYFDQSARAIKVGMVASIEGSTMAGNRLYVCPPHTVRLMYQQPLASREPHYMRTPSLEARSIHQLRLPSANN</sequence>
<comment type="caution">
    <text evidence="2">The sequence shown here is derived from an EMBL/GenBank/DDBJ whole genome shotgun (WGS) entry which is preliminary data.</text>
</comment>
<dbReference type="Proteomes" id="UP001215598">
    <property type="component" value="Unassembled WGS sequence"/>
</dbReference>
<dbReference type="EMBL" id="JARKIB010000029">
    <property type="protein sequence ID" value="KAJ7763840.1"/>
    <property type="molecule type" value="Genomic_DNA"/>
</dbReference>
<evidence type="ECO:0000256" key="1">
    <source>
        <dbReference type="SAM" id="MobiDB-lite"/>
    </source>
</evidence>
<organism evidence="2 3">
    <name type="scientific">Mycena metata</name>
    <dbReference type="NCBI Taxonomy" id="1033252"/>
    <lineage>
        <taxon>Eukaryota</taxon>
        <taxon>Fungi</taxon>
        <taxon>Dikarya</taxon>
        <taxon>Basidiomycota</taxon>
        <taxon>Agaricomycotina</taxon>
        <taxon>Agaricomycetes</taxon>
        <taxon>Agaricomycetidae</taxon>
        <taxon>Agaricales</taxon>
        <taxon>Marasmiineae</taxon>
        <taxon>Mycenaceae</taxon>
        <taxon>Mycena</taxon>
    </lineage>
</organism>
<feature type="compositionally biased region" description="Polar residues" evidence="1">
    <location>
        <begin position="97"/>
        <end position="106"/>
    </location>
</feature>
<protein>
    <submittedName>
        <fullName evidence="2">Uncharacterized protein</fullName>
    </submittedName>
</protein>
<feature type="compositionally biased region" description="Basic and acidic residues" evidence="1">
    <location>
        <begin position="114"/>
        <end position="134"/>
    </location>
</feature>
<feature type="region of interest" description="Disordered" evidence="1">
    <location>
        <begin position="1"/>
        <end position="35"/>
    </location>
</feature>
<feature type="region of interest" description="Disordered" evidence="1">
    <location>
        <begin position="77"/>
        <end position="140"/>
    </location>
</feature>
<keyword evidence="3" id="KW-1185">Reference proteome</keyword>
<evidence type="ECO:0000313" key="3">
    <source>
        <dbReference type="Proteomes" id="UP001215598"/>
    </source>
</evidence>
<name>A0AAD7NJT7_9AGAR</name>